<evidence type="ECO:0000313" key="3">
    <source>
        <dbReference type="Proteomes" id="UP000765509"/>
    </source>
</evidence>
<organism evidence="2 3">
    <name type="scientific">Austropuccinia psidii MF-1</name>
    <dbReference type="NCBI Taxonomy" id="1389203"/>
    <lineage>
        <taxon>Eukaryota</taxon>
        <taxon>Fungi</taxon>
        <taxon>Dikarya</taxon>
        <taxon>Basidiomycota</taxon>
        <taxon>Pucciniomycotina</taxon>
        <taxon>Pucciniomycetes</taxon>
        <taxon>Pucciniales</taxon>
        <taxon>Sphaerophragmiaceae</taxon>
        <taxon>Austropuccinia</taxon>
    </lineage>
</organism>
<name>A0A9Q3GB18_9BASI</name>
<dbReference type="GO" id="GO:0016491">
    <property type="term" value="F:oxidoreductase activity"/>
    <property type="evidence" value="ECO:0007669"/>
    <property type="project" value="TreeGrafter"/>
</dbReference>
<dbReference type="PANTHER" id="PTHR43544:SF12">
    <property type="entry name" value="NAD(P)-BINDING ROSSMANN-FOLD SUPERFAMILY PROTEIN"/>
    <property type="match status" value="1"/>
</dbReference>
<dbReference type="OrthoDB" id="5296at2759"/>
<dbReference type="AlphaFoldDB" id="A0A9Q3GB18"/>
<dbReference type="GO" id="GO:0005737">
    <property type="term" value="C:cytoplasm"/>
    <property type="evidence" value="ECO:0007669"/>
    <property type="project" value="TreeGrafter"/>
</dbReference>
<keyword evidence="3" id="KW-1185">Reference proteome</keyword>
<gene>
    <name evidence="2" type="ORF">O181_000569</name>
</gene>
<reference evidence="2" key="1">
    <citation type="submission" date="2021-03" db="EMBL/GenBank/DDBJ databases">
        <title>Draft genome sequence of rust myrtle Austropuccinia psidii MF-1, a brazilian biotype.</title>
        <authorList>
            <person name="Quecine M.C."/>
            <person name="Pachon D.M.R."/>
            <person name="Bonatelli M.L."/>
            <person name="Correr F.H."/>
            <person name="Franceschini L.M."/>
            <person name="Leite T.F."/>
            <person name="Margarido G.R.A."/>
            <person name="Almeida C.A."/>
            <person name="Ferrarezi J.A."/>
            <person name="Labate C.A."/>
        </authorList>
    </citation>
    <scope>NUCLEOTIDE SEQUENCE</scope>
    <source>
        <strain evidence="2">MF-1</strain>
    </source>
</reference>
<dbReference type="PRINTS" id="PR00081">
    <property type="entry name" value="GDHRDH"/>
</dbReference>
<proteinExistence type="inferred from homology"/>
<dbReference type="CDD" id="cd05325">
    <property type="entry name" value="carb_red_sniffer_like_SDR_c"/>
    <property type="match status" value="1"/>
</dbReference>
<dbReference type="InterPro" id="IPR036291">
    <property type="entry name" value="NAD(P)-bd_dom_sf"/>
</dbReference>
<dbReference type="PANTHER" id="PTHR43544">
    <property type="entry name" value="SHORT-CHAIN DEHYDROGENASE/REDUCTASE"/>
    <property type="match status" value="1"/>
</dbReference>
<dbReference type="InterPro" id="IPR051468">
    <property type="entry name" value="Fungal_SecMetab_SDRs"/>
</dbReference>
<evidence type="ECO:0008006" key="4">
    <source>
        <dbReference type="Google" id="ProtNLM"/>
    </source>
</evidence>
<protein>
    <recommendedName>
        <fullName evidence="4">Rossman fold oxidoreductase</fullName>
    </recommendedName>
</protein>
<dbReference type="InterPro" id="IPR002347">
    <property type="entry name" value="SDR_fam"/>
</dbReference>
<sequence>MAHVAVVQGSSKGIGLAITRHLLKNTELQVVATSRVPKEARASILQGLGQSRGLAERLHNMEMDVQHEDSIEHAASWVKDTFGKNLRLLVNVSGVLLPEKSIFKIQKGEMQKTFEINTFGHLLTYKHFVPLLRPASDKNQKNSTDLAKGLINPDVNVLASLSARVGSIADNSLGGWYSYRASKTALNQIMVTLQKELNARGSIAPTVTVALHPGTVAGTELSKDFVPKEKSGSKEGVHDAETAAKKLLEVISNLGVGDGGQFLDYKGSKIMW</sequence>
<dbReference type="Pfam" id="PF00106">
    <property type="entry name" value="adh_short"/>
    <property type="match status" value="1"/>
</dbReference>
<evidence type="ECO:0000313" key="2">
    <source>
        <dbReference type="EMBL" id="MBW0460854.1"/>
    </source>
</evidence>
<dbReference type="Gene3D" id="3.40.50.720">
    <property type="entry name" value="NAD(P)-binding Rossmann-like Domain"/>
    <property type="match status" value="1"/>
</dbReference>
<evidence type="ECO:0000256" key="1">
    <source>
        <dbReference type="ARBA" id="ARBA00006484"/>
    </source>
</evidence>
<comment type="similarity">
    <text evidence="1">Belongs to the short-chain dehydrogenases/reductases (SDR) family.</text>
</comment>
<accession>A0A9Q3GB18</accession>
<comment type="caution">
    <text evidence="2">The sequence shown here is derived from an EMBL/GenBank/DDBJ whole genome shotgun (WGS) entry which is preliminary data.</text>
</comment>
<dbReference type="SUPFAM" id="SSF51735">
    <property type="entry name" value="NAD(P)-binding Rossmann-fold domains"/>
    <property type="match status" value="1"/>
</dbReference>
<dbReference type="Proteomes" id="UP000765509">
    <property type="component" value="Unassembled WGS sequence"/>
</dbReference>
<dbReference type="EMBL" id="AVOT02000068">
    <property type="protein sequence ID" value="MBW0460854.1"/>
    <property type="molecule type" value="Genomic_DNA"/>
</dbReference>